<dbReference type="GO" id="GO:0016491">
    <property type="term" value="F:oxidoreductase activity"/>
    <property type="evidence" value="ECO:0007669"/>
    <property type="project" value="InterPro"/>
</dbReference>
<keyword evidence="3" id="KW-1015">Disulfide bond</keyword>
<comment type="subcellular location">
    <subcellularLocation>
        <location evidence="1">Cell envelope</location>
    </subcellularLocation>
</comment>
<dbReference type="InterPro" id="IPR025380">
    <property type="entry name" value="DUF4369"/>
</dbReference>
<dbReference type="InterPro" id="IPR013766">
    <property type="entry name" value="Thioredoxin_domain"/>
</dbReference>
<feature type="signal peptide" evidence="5">
    <location>
        <begin position="1"/>
        <end position="24"/>
    </location>
</feature>
<dbReference type="GO" id="GO:0016209">
    <property type="term" value="F:antioxidant activity"/>
    <property type="evidence" value="ECO:0007669"/>
    <property type="project" value="InterPro"/>
</dbReference>
<dbReference type="PROSITE" id="PS00194">
    <property type="entry name" value="THIOREDOXIN_1"/>
    <property type="match status" value="1"/>
</dbReference>
<dbReference type="InterPro" id="IPR017937">
    <property type="entry name" value="Thioredoxin_CS"/>
</dbReference>
<dbReference type="PANTHER" id="PTHR42852">
    <property type="entry name" value="THIOL:DISULFIDE INTERCHANGE PROTEIN DSBE"/>
    <property type="match status" value="1"/>
</dbReference>
<comment type="caution">
    <text evidence="7">The sequence shown here is derived from an EMBL/GenBank/DDBJ whole genome shotgun (WGS) entry which is preliminary data.</text>
</comment>
<dbReference type="EMBL" id="QLMA01000004">
    <property type="protein sequence ID" value="RAJ81838.1"/>
    <property type="molecule type" value="Genomic_DNA"/>
</dbReference>
<dbReference type="GO" id="GO:0030313">
    <property type="term" value="C:cell envelope"/>
    <property type="evidence" value="ECO:0007669"/>
    <property type="project" value="UniProtKB-SubCell"/>
</dbReference>
<organism evidence="7 8">
    <name type="scientific">Chitinophaga dinghuensis</name>
    <dbReference type="NCBI Taxonomy" id="1539050"/>
    <lineage>
        <taxon>Bacteria</taxon>
        <taxon>Pseudomonadati</taxon>
        <taxon>Bacteroidota</taxon>
        <taxon>Chitinophagia</taxon>
        <taxon>Chitinophagales</taxon>
        <taxon>Chitinophagaceae</taxon>
        <taxon>Chitinophaga</taxon>
    </lineage>
</organism>
<accession>A0A327W739</accession>
<dbReference type="Proteomes" id="UP000249819">
    <property type="component" value="Unassembled WGS sequence"/>
</dbReference>
<keyword evidence="4" id="KW-0676">Redox-active center</keyword>
<dbReference type="PROSITE" id="PS51352">
    <property type="entry name" value="THIOREDOXIN_2"/>
    <property type="match status" value="1"/>
</dbReference>
<reference evidence="7 8" key="1">
    <citation type="submission" date="2018-06" db="EMBL/GenBank/DDBJ databases">
        <title>Genomic Encyclopedia of Archaeal and Bacterial Type Strains, Phase II (KMG-II): from individual species to whole genera.</title>
        <authorList>
            <person name="Goeker M."/>
        </authorList>
    </citation>
    <scope>NUCLEOTIDE SEQUENCE [LARGE SCALE GENOMIC DNA]</scope>
    <source>
        <strain evidence="7 8">DSM 29821</strain>
    </source>
</reference>
<evidence type="ECO:0000256" key="1">
    <source>
        <dbReference type="ARBA" id="ARBA00004196"/>
    </source>
</evidence>
<keyword evidence="5" id="KW-0732">Signal</keyword>
<keyword evidence="2" id="KW-0201">Cytochrome c-type biogenesis</keyword>
<evidence type="ECO:0000313" key="8">
    <source>
        <dbReference type="Proteomes" id="UP000249819"/>
    </source>
</evidence>
<dbReference type="PROSITE" id="PS51257">
    <property type="entry name" value="PROKAR_LIPOPROTEIN"/>
    <property type="match status" value="1"/>
</dbReference>
<evidence type="ECO:0000259" key="6">
    <source>
        <dbReference type="PROSITE" id="PS51352"/>
    </source>
</evidence>
<sequence>MKQTTTKNTVILAAAMLAACPLMAQQQPYVINGKLTQLTAEKKVFVSYKIKKEHYLDSTVTHNGIFQIKGKVDGPVQATISLKPIDDDGSFSIKKLLFADEQEFFLEKGTTTIKGTNNMESAIIKGGAVQKDNEELRALYLPIVQQYATPFTAYKYALIENDKAKSDSLRSILMPYYNQVSKIKQTYQDTHPASFVAWTLLLEKSSIINPDTFGPQFEKMDAKFKNSEKGKELTAKIEIARKTGIGKVAPEFKLPDVNGKEVALSSLRGKYVLVDFWASWCGPCRAENPNVRHAYEALKGSNFEIIAISLDNKKDAWEKAIKDDQLPWIHVSDLQGWGNVVAKDYGVTAVPQNLLLDPKGVIIAKNIRGEELLKKLQEHIK</sequence>
<dbReference type="Gene3D" id="3.40.30.10">
    <property type="entry name" value="Glutaredoxin"/>
    <property type="match status" value="1"/>
</dbReference>
<dbReference type="RefSeq" id="WP_111592402.1">
    <property type="nucleotide sequence ID" value="NZ_QLMA01000004.1"/>
</dbReference>
<dbReference type="InterPro" id="IPR036249">
    <property type="entry name" value="Thioredoxin-like_sf"/>
</dbReference>
<dbReference type="AlphaFoldDB" id="A0A327W739"/>
<evidence type="ECO:0000313" key="7">
    <source>
        <dbReference type="EMBL" id="RAJ81838.1"/>
    </source>
</evidence>
<name>A0A327W739_9BACT</name>
<dbReference type="OrthoDB" id="750178at2"/>
<evidence type="ECO:0000256" key="2">
    <source>
        <dbReference type="ARBA" id="ARBA00022748"/>
    </source>
</evidence>
<feature type="domain" description="Thioredoxin" evidence="6">
    <location>
        <begin position="243"/>
        <end position="381"/>
    </location>
</feature>
<dbReference type="Pfam" id="PF14289">
    <property type="entry name" value="DUF4369"/>
    <property type="match status" value="1"/>
</dbReference>
<dbReference type="SUPFAM" id="SSF52833">
    <property type="entry name" value="Thioredoxin-like"/>
    <property type="match status" value="1"/>
</dbReference>
<proteinExistence type="predicted"/>
<dbReference type="GO" id="GO:0017004">
    <property type="term" value="P:cytochrome complex assembly"/>
    <property type="evidence" value="ECO:0007669"/>
    <property type="project" value="UniProtKB-KW"/>
</dbReference>
<evidence type="ECO:0000256" key="3">
    <source>
        <dbReference type="ARBA" id="ARBA00023157"/>
    </source>
</evidence>
<evidence type="ECO:0000256" key="4">
    <source>
        <dbReference type="ARBA" id="ARBA00023284"/>
    </source>
</evidence>
<evidence type="ECO:0000256" key="5">
    <source>
        <dbReference type="SAM" id="SignalP"/>
    </source>
</evidence>
<protein>
    <submittedName>
        <fullName evidence="7">Peroxiredoxin</fullName>
    </submittedName>
</protein>
<feature type="chain" id="PRO_5016341832" evidence="5">
    <location>
        <begin position="25"/>
        <end position="381"/>
    </location>
</feature>
<gene>
    <name evidence="7" type="ORF">CLV59_10463</name>
</gene>
<dbReference type="PANTHER" id="PTHR42852:SF6">
    <property type="entry name" value="THIOL:DISULFIDE INTERCHANGE PROTEIN DSBE"/>
    <property type="match status" value="1"/>
</dbReference>
<dbReference type="InterPro" id="IPR050553">
    <property type="entry name" value="Thioredoxin_ResA/DsbE_sf"/>
</dbReference>
<keyword evidence="8" id="KW-1185">Reference proteome</keyword>
<dbReference type="InterPro" id="IPR000866">
    <property type="entry name" value="AhpC/TSA"/>
</dbReference>
<dbReference type="Pfam" id="PF00578">
    <property type="entry name" value="AhpC-TSA"/>
    <property type="match status" value="1"/>
</dbReference>
<dbReference type="CDD" id="cd02966">
    <property type="entry name" value="TlpA_like_family"/>
    <property type="match status" value="1"/>
</dbReference>